<dbReference type="PANTHER" id="PTHR34571">
    <property type="entry name" value="(S)-UREIDOGLYCINE AMINOHYDROLASE"/>
    <property type="match status" value="1"/>
</dbReference>
<evidence type="ECO:0000259" key="1">
    <source>
        <dbReference type="Pfam" id="PF07883"/>
    </source>
</evidence>
<dbReference type="Proteomes" id="UP000051658">
    <property type="component" value="Unassembled WGS sequence"/>
</dbReference>
<dbReference type="EMBL" id="JQBS01000035">
    <property type="protein sequence ID" value="KRN54274.1"/>
    <property type="molecule type" value="Genomic_DNA"/>
</dbReference>
<dbReference type="RefSeq" id="WP_034569781.1">
    <property type="nucleotide sequence ID" value="NZ_JQBS01000035.1"/>
</dbReference>
<dbReference type="eggNOG" id="COG3257">
    <property type="taxonomic scope" value="Bacteria"/>
</dbReference>
<dbReference type="CDD" id="cd02212">
    <property type="entry name" value="cupin_UGlyAH_C"/>
    <property type="match status" value="1"/>
</dbReference>
<dbReference type="CDD" id="cd02211">
    <property type="entry name" value="cupin_UGlyAH_N"/>
    <property type="match status" value="1"/>
</dbReference>
<protein>
    <submittedName>
        <fullName evidence="2">Protein YlbA</fullName>
    </submittedName>
</protein>
<dbReference type="Gene3D" id="2.60.120.10">
    <property type="entry name" value="Jelly Rolls"/>
    <property type="match status" value="2"/>
</dbReference>
<dbReference type="InterPro" id="IPR044704">
    <property type="entry name" value="UGlyAH_cupin_N"/>
</dbReference>
<keyword evidence="3" id="KW-1185">Reference proteome</keyword>
<dbReference type="AlphaFoldDB" id="A0A0R2HMY9"/>
<feature type="domain" description="Cupin type-2" evidence="1">
    <location>
        <begin position="184"/>
        <end position="242"/>
    </location>
</feature>
<sequence>MGYKNNRIGYSDELLSSRSIIRRGNFALIPPDGLVKNTVPGFEDCELSILSTPKLGATFVDYIVTMLPNGRNELGFGEEGVETFVYVLDGKVKISDGETEYIHTTGGYVYLPAGKKMYLENVNGANTELFLYKKRYEAIAGHTAHVVSGNTNEMAAEHYEGMSDVLLTDLLPKELGFDMNFHILSFKPGASHGYIETHVQEHGAYMLSGSGVYVLDNEWIPIQKGDYLFMGAYVPQATYAVGRDESFSYLYSKDCNRDAQI</sequence>
<dbReference type="GO" id="GO:0071522">
    <property type="term" value="F:ureidoglycine aminohydrolase activity"/>
    <property type="evidence" value="ECO:0007669"/>
    <property type="project" value="InterPro"/>
</dbReference>
<dbReference type="SUPFAM" id="SSF51182">
    <property type="entry name" value="RmlC-like cupins"/>
    <property type="match status" value="1"/>
</dbReference>
<evidence type="ECO:0000313" key="3">
    <source>
        <dbReference type="Proteomes" id="UP000051658"/>
    </source>
</evidence>
<proteinExistence type="predicted"/>
<dbReference type="Pfam" id="PF07883">
    <property type="entry name" value="Cupin_2"/>
    <property type="match status" value="1"/>
</dbReference>
<name>A0A0R2HMY9_CARDV</name>
<dbReference type="InterPro" id="IPR014710">
    <property type="entry name" value="RmlC-like_jellyroll"/>
</dbReference>
<dbReference type="InterPro" id="IPR013096">
    <property type="entry name" value="Cupin_2"/>
</dbReference>
<gene>
    <name evidence="2" type="ORF">IV74_GL001855</name>
</gene>
<dbReference type="InterPro" id="IPR017627">
    <property type="entry name" value="UGHY"/>
</dbReference>
<dbReference type="InterPro" id="IPR011051">
    <property type="entry name" value="RmlC_Cupin_sf"/>
</dbReference>
<comment type="caution">
    <text evidence="2">The sequence shown here is derived from an EMBL/GenBank/DDBJ whole genome shotgun (WGS) entry which is preliminary data.</text>
</comment>
<dbReference type="InterPro" id="IPR044697">
    <property type="entry name" value="UGlyAH_cupin_C"/>
</dbReference>
<reference evidence="2 3" key="1">
    <citation type="journal article" date="2015" name="Genome Announc.">
        <title>Expanding the biotechnology potential of lactobacilli through comparative genomics of 213 strains and associated genera.</title>
        <authorList>
            <person name="Sun Z."/>
            <person name="Harris H.M."/>
            <person name="McCann A."/>
            <person name="Guo C."/>
            <person name="Argimon S."/>
            <person name="Zhang W."/>
            <person name="Yang X."/>
            <person name="Jeffery I.B."/>
            <person name="Cooney J.C."/>
            <person name="Kagawa T.F."/>
            <person name="Liu W."/>
            <person name="Song Y."/>
            <person name="Salvetti E."/>
            <person name="Wrobel A."/>
            <person name="Rasinkangas P."/>
            <person name="Parkhill J."/>
            <person name="Rea M.C."/>
            <person name="O'Sullivan O."/>
            <person name="Ritari J."/>
            <person name="Douillard F.P."/>
            <person name="Paul Ross R."/>
            <person name="Yang R."/>
            <person name="Briner A.E."/>
            <person name="Felis G.E."/>
            <person name="de Vos W.M."/>
            <person name="Barrangou R."/>
            <person name="Klaenhammer T.R."/>
            <person name="Caufield P.W."/>
            <person name="Cui Y."/>
            <person name="Zhang H."/>
            <person name="O'Toole P.W."/>
        </authorList>
    </citation>
    <scope>NUCLEOTIDE SEQUENCE [LARGE SCALE GENOMIC DNA]</scope>
    <source>
        <strain evidence="2 3">DSM 20623</strain>
    </source>
</reference>
<dbReference type="PANTHER" id="PTHR34571:SF1">
    <property type="entry name" value="(S)-UREIDOGLYCINE AMINOHYDROLASE"/>
    <property type="match status" value="1"/>
</dbReference>
<dbReference type="NCBIfam" id="TIGR03214">
    <property type="entry name" value="ura-cupin"/>
    <property type="match status" value="1"/>
</dbReference>
<dbReference type="GeneID" id="89588849"/>
<evidence type="ECO:0000313" key="2">
    <source>
        <dbReference type="EMBL" id="KRN54274.1"/>
    </source>
</evidence>
<organism evidence="2 3">
    <name type="scientific">Carnobacterium divergens DSM 20623</name>
    <dbReference type="NCBI Taxonomy" id="1449336"/>
    <lineage>
        <taxon>Bacteria</taxon>
        <taxon>Bacillati</taxon>
        <taxon>Bacillota</taxon>
        <taxon>Bacilli</taxon>
        <taxon>Lactobacillales</taxon>
        <taxon>Carnobacteriaceae</taxon>
        <taxon>Carnobacterium</taxon>
    </lineage>
</organism>
<dbReference type="PATRIC" id="fig|1449336.4.peg.1891"/>
<accession>A0A0R2HMY9</accession>